<proteinExistence type="predicted"/>
<dbReference type="EMBL" id="FWDO01000004">
    <property type="protein sequence ID" value="SLM18237.1"/>
    <property type="molecule type" value="Genomic_DNA"/>
</dbReference>
<evidence type="ECO:0000313" key="1">
    <source>
        <dbReference type="EMBL" id="SLM18237.1"/>
    </source>
</evidence>
<organism evidence="1">
    <name type="scientific">uncultured spirochete</name>
    <dbReference type="NCBI Taxonomy" id="156406"/>
    <lineage>
        <taxon>Bacteria</taxon>
        <taxon>Pseudomonadati</taxon>
        <taxon>Spirochaetota</taxon>
        <taxon>Spirochaetia</taxon>
        <taxon>Spirochaetales</taxon>
        <taxon>environmental samples</taxon>
    </lineage>
</organism>
<name>A0A3P3XPM7_9SPIR</name>
<protein>
    <submittedName>
        <fullName evidence="1">Uncharacterized protein</fullName>
    </submittedName>
</protein>
<reference evidence="1" key="1">
    <citation type="submission" date="2017-02" db="EMBL/GenBank/DDBJ databases">
        <authorList>
            <person name="Regsiter A."/>
            <person name="William W."/>
        </authorList>
    </citation>
    <scope>NUCLEOTIDE SEQUENCE</scope>
    <source>
        <strain evidence="1">BdmA 4</strain>
    </source>
</reference>
<sequence length="49" mass="5639">MYCNARLEDERSCLLVVMGADSFGNKELLAVSDGYRERTQSWKEILLDL</sequence>
<dbReference type="AlphaFoldDB" id="A0A3P3XPM7"/>
<gene>
    <name evidence="1" type="ORF">SPIRO4BDMA_40809</name>
</gene>
<accession>A0A3P3XPM7</accession>